<reference evidence="2" key="1">
    <citation type="submission" date="2021-02" db="EMBL/GenBank/DDBJ databases">
        <authorList>
            <person name="Nowell W R."/>
        </authorList>
    </citation>
    <scope>NUCLEOTIDE SEQUENCE</scope>
</reference>
<gene>
    <name evidence="2" type="ORF">SMN809_LOCUS83181</name>
</gene>
<protein>
    <submittedName>
        <fullName evidence="2">Uncharacterized protein</fullName>
    </submittedName>
</protein>
<evidence type="ECO:0000313" key="2">
    <source>
        <dbReference type="EMBL" id="CAF5223145.1"/>
    </source>
</evidence>
<comment type="caution">
    <text evidence="2">The sequence shown here is derived from an EMBL/GenBank/DDBJ whole genome shotgun (WGS) entry which is preliminary data.</text>
</comment>
<evidence type="ECO:0000313" key="3">
    <source>
        <dbReference type="Proteomes" id="UP000676336"/>
    </source>
</evidence>
<proteinExistence type="predicted"/>
<name>A0A8S3JY36_9BILA</name>
<dbReference type="EMBL" id="CAJOBI010354494">
    <property type="protein sequence ID" value="CAF5223145.1"/>
    <property type="molecule type" value="Genomic_DNA"/>
</dbReference>
<evidence type="ECO:0000256" key="1">
    <source>
        <dbReference type="SAM" id="MobiDB-lite"/>
    </source>
</evidence>
<feature type="non-terminal residue" evidence="2">
    <location>
        <position position="22"/>
    </location>
</feature>
<dbReference type="Proteomes" id="UP000676336">
    <property type="component" value="Unassembled WGS sequence"/>
</dbReference>
<organism evidence="2 3">
    <name type="scientific">Rotaria magnacalcarata</name>
    <dbReference type="NCBI Taxonomy" id="392030"/>
    <lineage>
        <taxon>Eukaryota</taxon>
        <taxon>Metazoa</taxon>
        <taxon>Spiralia</taxon>
        <taxon>Gnathifera</taxon>
        <taxon>Rotifera</taxon>
        <taxon>Eurotatoria</taxon>
        <taxon>Bdelloidea</taxon>
        <taxon>Philodinida</taxon>
        <taxon>Philodinidae</taxon>
        <taxon>Rotaria</taxon>
    </lineage>
</organism>
<feature type="region of interest" description="Disordered" evidence="1">
    <location>
        <begin position="1"/>
        <end position="22"/>
    </location>
</feature>
<dbReference type="AlphaFoldDB" id="A0A8S3JY36"/>
<accession>A0A8S3JY36</accession>
<sequence length="22" mass="2244">MGEHVQAQSSEGQSALVTATGR</sequence>